<evidence type="ECO:0000256" key="3">
    <source>
        <dbReference type="ARBA" id="ARBA00022884"/>
    </source>
</evidence>
<dbReference type="GO" id="GO:0005852">
    <property type="term" value="C:eukaryotic translation initiation factor 3 complex"/>
    <property type="evidence" value="ECO:0007669"/>
    <property type="project" value="UniProtKB-UniRule"/>
</dbReference>
<dbReference type="InterPro" id="IPR035979">
    <property type="entry name" value="RBD_domain_sf"/>
</dbReference>
<dbReference type="CDD" id="cd12408">
    <property type="entry name" value="RRM_eIF3G_like"/>
    <property type="match status" value="1"/>
</dbReference>
<evidence type="ECO:0000259" key="7">
    <source>
        <dbReference type="PROSITE" id="PS50102"/>
    </source>
</evidence>
<protein>
    <recommendedName>
        <fullName evidence="5">Eukaryotic translation initiation factor 3 subunit G</fullName>
        <shortName evidence="5">eIF3g</shortName>
    </recommendedName>
    <alternativeName>
        <fullName evidence="5">Eukaryotic translation initiation factor 3 RNA-binding subunit</fullName>
        <shortName evidence="5">eIF-3 RNA-binding subunit</shortName>
    </alternativeName>
    <alternativeName>
        <fullName evidence="5">Translation initiation factor eIF3 p33 subunit homolog</fullName>
        <shortName evidence="5">eIF3 p33 homolog</shortName>
    </alternativeName>
</protein>
<dbReference type="OrthoDB" id="639027at2759"/>
<dbReference type="PIRSF" id="PIRSF037949">
    <property type="entry name" value="Transl_init_eIF-3_RNA-bind"/>
    <property type="match status" value="1"/>
</dbReference>
<comment type="subcellular location">
    <subcellularLocation>
        <location evidence="5">Cytoplasm</location>
    </subcellularLocation>
</comment>
<dbReference type="Gene3D" id="3.30.70.330">
    <property type="match status" value="1"/>
</dbReference>
<dbReference type="HAMAP" id="MF_03006">
    <property type="entry name" value="eIF3g"/>
    <property type="match status" value="1"/>
</dbReference>
<gene>
    <name evidence="5" type="primary">TIF35</name>
    <name evidence="8" type="ORF">BB561_000588</name>
</gene>
<dbReference type="Pfam" id="PF00076">
    <property type="entry name" value="RRM_1"/>
    <property type="match status" value="1"/>
</dbReference>
<dbReference type="GO" id="GO:0016282">
    <property type="term" value="C:eukaryotic 43S preinitiation complex"/>
    <property type="evidence" value="ECO:0007669"/>
    <property type="project" value="UniProtKB-UniRule"/>
</dbReference>
<dbReference type="STRING" id="133385.A0A2T9YYF3"/>
<evidence type="ECO:0000256" key="1">
    <source>
        <dbReference type="ARBA" id="ARBA00022490"/>
    </source>
</evidence>
<dbReference type="Pfam" id="PF12353">
    <property type="entry name" value="eIF3g"/>
    <property type="match status" value="1"/>
</dbReference>
<evidence type="ECO:0000256" key="5">
    <source>
        <dbReference type="HAMAP-Rule" id="MF_03006"/>
    </source>
</evidence>
<keyword evidence="3 6" id="KW-0694">RNA-binding</keyword>
<keyword evidence="1 5" id="KW-0963">Cytoplasm</keyword>
<dbReference type="GO" id="GO:0003743">
    <property type="term" value="F:translation initiation factor activity"/>
    <property type="evidence" value="ECO:0007669"/>
    <property type="project" value="UniProtKB-UniRule"/>
</dbReference>
<dbReference type="Proteomes" id="UP000245383">
    <property type="component" value="Unassembled WGS sequence"/>
</dbReference>
<proteinExistence type="inferred from homology"/>
<sequence>MNSSSWADDTTDQVLNTPQVVFDKDNIKVIVEYKLDSEGKKIKITKKIQNKVIKQEVIKAVAERKKLHKFGAEQGKPPGPNSSTTTIGEQVYLKLSQWGDSKEEDTEEQSKLKESAVHKQIKCRLCKGAHFTSKCPYKDSLEPLEEANAAVDTASAAGRAMEGAQKSAYVPPHLRSNAKPTKDSFSDRSDGLPTIRITNLSKDTKDIDISSLCKPFGSISRIYLAKDRTTNECKGYSFVTYYDKSSAEKAIKKLHGFGFDNLILNAEWSGGS</sequence>
<dbReference type="InterPro" id="IPR000504">
    <property type="entry name" value="RRM_dom"/>
</dbReference>
<dbReference type="PROSITE" id="PS50102">
    <property type="entry name" value="RRM"/>
    <property type="match status" value="1"/>
</dbReference>
<dbReference type="SUPFAM" id="SSF54928">
    <property type="entry name" value="RNA-binding domain, RBD"/>
    <property type="match status" value="1"/>
</dbReference>
<keyword evidence="2 5" id="KW-0396">Initiation factor</keyword>
<dbReference type="InterPro" id="IPR024675">
    <property type="entry name" value="eIF3g_N"/>
</dbReference>
<comment type="caution">
    <text evidence="8">The sequence shown here is derived from an EMBL/GenBank/DDBJ whole genome shotgun (WGS) entry which is preliminary data.</text>
</comment>
<dbReference type="SMART" id="SM00360">
    <property type="entry name" value="RRM"/>
    <property type="match status" value="1"/>
</dbReference>
<organism evidence="8 9">
    <name type="scientific">Smittium simulii</name>
    <dbReference type="NCBI Taxonomy" id="133385"/>
    <lineage>
        <taxon>Eukaryota</taxon>
        <taxon>Fungi</taxon>
        <taxon>Fungi incertae sedis</taxon>
        <taxon>Zoopagomycota</taxon>
        <taxon>Kickxellomycotina</taxon>
        <taxon>Harpellomycetes</taxon>
        <taxon>Harpellales</taxon>
        <taxon>Legeriomycetaceae</taxon>
        <taxon>Smittium</taxon>
    </lineage>
</organism>
<evidence type="ECO:0000313" key="9">
    <source>
        <dbReference type="Proteomes" id="UP000245383"/>
    </source>
</evidence>
<dbReference type="InterPro" id="IPR012677">
    <property type="entry name" value="Nucleotide-bd_a/b_plait_sf"/>
</dbReference>
<evidence type="ECO:0000313" key="8">
    <source>
        <dbReference type="EMBL" id="PVU97370.1"/>
    </source>
</evidence>
<dbReference type="InterPro" id="IPR017334">
    <property type="entry name" value="eIF3_g"/>
</dbReference>
<dbReference type="AlphaFoldDB" id="A0A2T9YYF3"/>
<dbReference type="GO" id="GO:0003723">
    <property type="term" value="F:RNA binding"/>
    <property type="evidence" value="ECO:0007669"/>
    <property type="project" value="UniProtKB-UniRule"/>
</dbReference>
<keyword evidence="4 5" id="KW-0648">Protein biosynthesis</keyword>
<dbReference type="GO" id="GO:0001732">
    <property type="term" value="P:formation of cytoplasmic translation initiation complex"/>
    <property type="evidence" value="ECO:0007669"/>
    <property type="project" value="UniProtKB-UniRule"/>
</dbReference>
<evidence type="ECO:0000256" key="2">
    <source>
        <dbReference type="ARBA" id="ARBA00022540"/>
    </source>
</evidence>
<feature type="domain" description="RRM" evidence="7">
    <location>
        <begin position="193"/>
        <end position="271"/>
    </location>
</feature>
<dbReference type="EMBL" id="MBFR01000013">
    <property type="protein sequence ID" value="PVU97370.1"/>
    <property type="molecule type" value="Genomic_DNA"/>
</dbReference>
<evidence type="ECO:0000256" key="4">
    <source>
        <dbReference type="ARBA" id="ARBA00022917"/>
    </source>
</evidence>
<comment type="similarity">
    <text evidence="5">Belongs to the eIF-3 subunit G family.</text>
</comment>
<dbReference type="CDD" id="cd12933">
    <property type="entry name" value="eIF3G"/>
    <property type="match status" value="1"/>
</dbReference>
<evidence type="ECO:0000256" key="6">
    <source>
        <dbReference type="PROSITE-ProRule" id="PRU00176"/>
    </source>
</evidence>
<dbReference type="InterPro" id="IPR034240">
    <property type="entry name" value="eIF3G_RRM"/>
</dbReference>
<keyword evidence="9" id="KW-1185">Reference proteome</keyword>
<comment type="function">
    <text evidence="5">RNA-binding component of the eukaryotic translation initiation factor 3 (eIF-3) complex, which is involved in protein synthesis of a specialized repertoire of mRNAs and, together with other initiation factors, stimulates binding of mRNA and methionyl-tRNAi to the 40S ribosome. The eIF-3 complex specifically targets and initiates translation of a subset of mRNAs involved in cell proliferation. This subunit can bind 18S rRNA.</text>
</comment>
<dbReference type="PANTHER" id="PTHR10352">
    <property type="entry name" value="EUKARYOTIC TRANSLATION INITIATION FACTOR 3 SUBUNIT G"/>
    <property type="match status" value="1"/>
</dbReference>
<name>A0A2T9YYF3_9FUNG</name>
<accession>A0A2T9YYF3</accession>
<dbReference type="GO" id="GO:0033290">
    <property type="term" value="C:eukaryotic 48S preinitiation complex"/>
    <property type="evidence" value="ECO:0007669"/>
    <property type="project" value="UniProtKB-UniRule"/>
</dbReference>
<comment type="subunit">
    <text evidence="5">Component of the eukaryotic translation initiation factor 3 (eIF-3) complex.</text>
</comment>
<reference evidence="8 9" key="1">
    <citation type="journal article" date="2018" name="MBio">
        <title>Comparative Genomics Reveals the Core Gene Toolbox for the Fungus-Insect Symbiosis.</title>
        <authorList>
            <person name="Wang Y."/>
            <person name="Stata M."/>
            <person name="Wang W."/>
            <person name="Stajich J.E."/>
            <person name="White M.M."/>
            <person name="Moncalvo J.M."/>
        </authorList>
    </citation>
    <scope>NUCLEOTIDE SEQUENCE [LARGE SCALE GENOMIC DNA]</scope>
    <source>
        <strain evidence="8 9">SWE-8-4</strain>
    </source>
</reference>